<feature type="chain" id="PRO_5012232671" evidence="3">
    <location>
        <begin position="19"/>
        <end position="211"/>
    </location>
</feature>
<dbReference type="Proteomes" id="UP000187283">
    <property type="component" value="Unassembled WGS sequence"/>
</dbReference>
<dbReference type="AlphaFoldDB" id="A0A1R1XTH8"/>
<comment type="caution">
    <text evidence="4">The sequence shown here is derived from an EMBL/GenBank/DDBJ whole genome shotgun (WGS) entry which is preliminary data.</text>
</comment>
<dbReference type="GO" id="GO:0016791">
    <property type="term" value="F:phosphatase activity"/>
    <property type="evidence" value="ECO:0007669"/>
    <property type="project" value="TreeGrafter"/>
</dbReference>
<sequence>MKASLIVSSFIIINSVSGVSINNLNTLTKRSLYTDSFQFTLKDFVDFASVYQYCKADYLDSNTYKPLENSELISVQAILREGDRAPEYFNVDDGNTWSFCDKTGLTKQLRPMTTIQLNDISVDITKGQVLQIPYNPICIAGELTQKGAVDSIDLGKSMRDIYVKKLGFLKPDLQSASQLKVRTSNSMSARQTANYVLSGLYPVSGNGDDVA</sequence>
<dbReference type="PANTHER" id="PTHR11567:SF110">
    <property type="entry name" value="2-PHOSPHOXYLOSE PHOSPHATASE 1"/>
    <property type="match status" value="1"/>
</dbReference>
<dbReference type="InterPro" id="IPR000560">
    <property type="entry name" value="His_Pase_clade-2"/>
</dbReference>
<feature type="signal peptide" evidence="3">
    <location>
        <begin position="1"/>
        <end position="18"/>
    </location>
</feature>
<evidence type="ECO:0000256" key="2">
    <source>
        <dbReference type="ARBA" id="ARBA00022801"/>
    </source>
</evidence>
<dbReference type="Pfam" id="PF00328">
    <property type="entry name" value="His_Phos_2"/>
    <property type="match status" value="1"/>
</dbReference>
<proteinExistence type="inferred from homology"/>
<dbReference type="InterPro" id="IPR050645">
    <property type="entry name" value="Histidine_acid_phosphatase"/>
</dbReference>
<evidence type="ECO:0000313" key="4">
    <source>
        <dbReference type="EMBL" id="OMJ17926.1"/>
    </source>
</evidence>
<dbReference type="PANTHER" id="PTHR11567">
    <property type="entry name" value="ACID PHOSPHATASE-RELATED"/>
    <property type="match status" value="1"/>
</dbReference>
<evidence type="ECO:0000313" key="5">
    <source>
        <dbReference type="Proteomes" id="UP000187283"/>
    </source>
</evidence>
<accession>A0A1R1XTH8</accession>
<keyword evidence="2" id="KW-0378">Hydrolase</keyword>
<feature type="non-terminal residue" evidence="4">
    <location>
        <position position="211"/>
    </location>
</feature>
<reference evidence="4 5" key="1">
    <citation type="submission" date="2017-01" db="EMBL/GenBank/DDBJ databases">
        <authorList>
            <person name="Mah S.A."/>
            <person name="Swanson W.J."/>
            <person name="Moy G.W."/>
            <person name="Vacquier V.D."/>
        </authorList>
    </citation>
    <scope>NUCLEOTIDE SEQUENCE [LARGE SCALE GENOMIC DNA]</scope>
    <source>
        <strain evidence="4 5">GSMNP</strain>
    </source>
</reference>
<dbReference type="InterPro" id="IPR029033">
    <property type="entry name" value="His_PPase_superfam"/>
</dbReference>
<dbReference type="Gene3D" id="3.40.50.1240">
    <property type="entry name" value="Phosphoglycerate mutase-like"/>
    <property type="match status" value="1"/>
</dbReference>
<keyword evidence="5" id="KW-1185">Reference proteome</keyword>
<organism evidence="4 5">
    <name type="scientific">Smittium culicis</name>
    <dbReference type="NCBI Taxonomy" id="133412"/>
    <lineage>
        <taxon>Eukaryota</taxon>
        <taxon>Fungi</taxon>
        <taxon>Fungi incertae sedis</taxon>
        <taxon>Zoopagomycota</taxon>
        <taxon>Kickxellomycotina</taxon>
        <taxon>Harpellomycetes</taxon>
        <taxon>Harpellales</taxon>
        <taxon>Legeriomycetaceae</taxon>
        <taxon>Smittium</taxon>
    </lineage>
</organism>
<dbReference type="OrthoDB" id="10257284at2759"/>
<dbReference type="SUPFAM" id="SSF53254">
    <property type="entry name" value="Phosphoglycerate mutase-like"/>
    <property type="match status" value="1"/>
</dbReference>
<protein>
    <submittedName>
        <fullName evidence="4">2-phosphoxylose phosphatase 1</fullName>
    </submittedName>
</protein>
<name>A0A1R1XTH8_9FUNG</name>
<keyword evidence="3" id="KW-0732">Signal</keyword>
<comment type="similarity">
    <text evidence="1">Belongs to the histidine acid phosphatase family.</text>
</comment>
<evidence type="ECO:0000256" key="1">
    <source>
        <dbReference type="ARBA" id="ARBA00005375"/>
    </source>
</evidence>
<gene>
    <name evidence="4" type="ORF">AYI70_g5660</name>
</gene>
<evidence type="ECO:0000256" key="3">
    <source>
        <dbReference type="SAM" id="SignalP"/>
    </source>
</evidence>
<dbReference type="EMBL" id="LSSN01001893">
    <property type="protein sequence ID" value="OMJ17926.1"/>
    <property type="molecule type" value="Genomic_DNA"/>
</dbReference>